<feature type="region of interest" description="Disordered" evidence="1">
    <location>
        <begin position="1"/>
        <end position="25"/>
    </location>
</feature>
<reference evidence="2" key="1">
    <citation type="submission" date="2018-02" db="EMBL/GenBank/DDBJ databases">
        <title>Rhizophora mucronata_Transcriptome.</title>
        <authorList>
            <person name="Meera S.P."/>
            <person name="Sreeshan A."/>
            <person name="Augustine A."/>
        </authorList>
    </citation>
    <scope>NUCLEOTIDE SEQUENCE</scope>
    <source>
        <tissue evidence="2">Leaf</tissue>
    </source>
</reference>
<evidence type="ECO:0000313" key="2">
    <source>
        <dbReference type="EMBL" id="MBX23661.1"/>
    </source>
</evidence>
<feature type="compositionally biased region" description="Polar residues" evidence="1">
    <location>
        <begin position="1"/>
        <end position="13"/>
    </location>
</feature>
<evidence type="ECO:0000256" key="1">
    <source>
        <dbReference type="SAM" id="MobiDB-lite"/>
    </source>
</evidence>
<proteinExistence type="predicted"/>
<dbReference type="EMBL" id="GGEC01043177">
    <property type="protein sequence ID" value="MBX23661.1"/>
    <property type="molecule type" value="Transcribed_RNA"/>
</dbReference>
<dbReference type="AlphaFoldDB" id="A0A2P2M0D6"/>
<protein>
    <submittedName>
        <fullName evidence="2">Uncharacterized protein</fullName>
    </submittedName>
</protein>
<accession>A0A2P2M0D6</accession>
<name>A0A2P2M0D6_RHIMU</name>
<sequence>MLTGSHNKNNLSAKSGIRLRMSNSSRDPPCESLWMHLWENLTKFQWNEIGRQEHDLKQHKMW</sequence>
<organism evidence="2">
    <name type="scientific">Rhizophora mucronata</name>
    <name type="common">Asiatic mangrove</name>
    <dbReference type="NCBI Taxonomy" id="61149"/>
    <lineage>
        <taxon>Eukaryota</taxon>
        <taxon>Viridiplantae</taxon>
        <taxon>Streptophyta</taxon>
        <taxon>Embryophyta</taxon>
        <taxon>Tracheophyta</taxon>
        <taxon>Spermatophyta</taxon>
        <taxon>Magnoliopsida</taxon>
        <taxon>eudicotyledons</taxon>
        <taxon>Gunneridae</taxon>
        <taxon>Pentapetalae</taxon>
        <taxon>rosids</taxon>
        <taxon>fabids</taxon>
        <taxon>Malpighiales</taxon>
        <taxon>Rhizophoraceae</taxon>
        <taxon>Rhizophora</taxon>
    </lineage>
</organism>